<dbReference type="SMART" id="SM00448">
    <property type="entry name" value="REC"/>
    <property type="match status" value="1"/>
</dbReference>
<dbReference type="Gene3D" id="2.40.50.40">
    <property type="match status" value="1"/>
</dbReference>
<dbReference type="GO" id="GO:0003677">
    <property type="term" value="F:DNA binding"/>
    <property type="evidence" value="ECO:0007669"/>
    <property type="project" value="UniProtKB-KW"/>
</dbReference>
<dbReference type="PROSITE" id="PS50110">
    <property type="entry name" value="RESPONSE_REGULATORY"/>
    <property type="match status" value="1"/>
</dbReference>
<dbReference type="Gene3D" id="3.40.50.2300">
    <property type="match status" value="1"/>
</dbReference>
<accession>A0A2A7MHP8</accession>
<dbReference type="InterPro" id="IPR007492">
    <property type="entry name" value="LytTR_DNA-bd_dom"/>
</dbReference>
<keyword evidence="7" id="KW-1185">Reference proteome</keyword>
<dbReference type="Gene3D" id="2.20.25.10">
    <property type="match status" value="1"/>
</dbReference>
<evidence type="ECO:0000313" key="6">
    <source>
        <dbReference type="EMBL" id="PEG30851.1"/>
    </source>
</evidence>
<dbReference type="OrthoDB" id="9809318at2"/>
<organism evidence="6 7">
    <name type="scientific">Clostridium neonatale</name>
    <dbReference type="NCBI Taxonomy" id="137838"/>
    <lineage>
        <taxon>Bacteria</taxon>
        <taxon>Bacillati</taxon>
        <taxon>Bacillota</taxon>
        <taxon>Clostridia</taxon>
        <taxon>Eubacteriales</taxon>
        <taxon>Clostridiaceae</taxon>
        <taxon>Clostridium</taxon>
    </lineage>
</organism>
<dbReference type="InterPro" id="IPR046947">
    <property type="entry name" value="LytR-like"/>
</dbReference>
<gene>
    <name evidence="6" type="ORF">CQ394_03780</name>
</gene>
<evidence type="ECO:0000259" key="4">
    <source>
        <dbReference type="PROSITE" id="PS50110"/>
    </source>
</evidence>
<dbReference type="PROSITE" id="PS50930">
    <property type="entry name" value="HTH_LYTTR"/>
    <property type="match status" value="1"/>
</dbReference>
<dbReference type="SUPFAM" id="SSF52172">
    <property type="entry name" value="CheY-like"/>
    <property type="match status" value="1"/>
</dbReference>
<dbReference type="PANTHER" id="PTHR37299:SF1">
    <property type="entry name" value="STAGE 0 SPORULATION PROTEIN A HOMOLOG"/>
    <property type="match status" value="1"/>
</dbReference>
<keyword evidence="3" id="KW-0597">Phosphoprotein</keyword>
<dbReference type="AlphaFoldDB" id="A0A2A7MHP8"/>
<feature type="domain" description="HTH LytTR-type" evidence="5">
    <location>
        <begin position="135"/>
        <end position="240"/>
    </location>
</feature>
<dbReference type="GO" id="GO:0000156">
    <property type="term" value="F:phosphorelay response regulator activity"/>
    <property type="evidence" value="ECO:0007669"/>
    <property type="project" value="InterPro"/>
</dbReference>
<dbReference type="PANTHER" id="PTHR37299">
    <property type="entry name" value="TRANSCRIPTIONAL REGULATOR-RELATED"/>
    <property type="match status" value="1"/>
</dbReference>
<evidence type="ECO:0000259" key="5">
    <source>
        <dbReference type="PROSITE" id="PS50930"/>
    </source>
</evidence>
<dbReference type="InterPro" id="IPR001789">
    <property type="entry name" value="Sig_transdc_resp-reg_receiver"/>
</dbReference>
<dbReference type="Pfam" id="PF00072">
    <property type="entry name" value="Response_reg"/>
    <property type="match status" value="1"/>
</dbReference>
<evidence type="ECO:0000256" key="3">
    <source>
        <dbReference type="PROSITE-ProRule" id="PRU00169"/>
    </source>
</evidence>
<feature type="domain" description="Response regulatory" evidence="4">
    <location>
        <begin position="2"/>
        <end position="116"/>
    </location>
</feature>
<comment type="function">
    <text evidence="2">May play the central regulatory role in sporulation. It may be an element of the effector pathway responsible for the activation of sporulation genes in response to nutritional stress. Spo0A may act in concert with spo0H (a sigma factor) to control the expression of some genes that are critical to the sporulation process.</text>
</comment>
<dbReference type="RefSeq" id="WP_058295018.1">
    <property type="nucleotide sequence ID" value="NZ_CAKJVF010000032.1"/>
</dbReference>
<dbReference type="STRING" id="137838.GCA_001458595_02217"/>
<dbReference type="EMBL" id="PDCJ01000001">
    <property type="protein sequence ID" value="PEG30851.1"/>
    <property type="molecule type" value="Genomic_DNA"/>
</dbReference>
<evidence type="ECO:0000256" key="2">
    <source>
        <dbReference type="ARBA" id="ARBA00024867"/>
    </source>
</evidence>
<name>A0A2A7MHP8_9CLOT</name>
<proteinExistence type="predicted"/>
<feature type="modified residue" description="4-aspartylphosphate" evidence="3">
    <location>
        <position position="53"/>
    </location>
</feature>
<keyword evidence="6" id="KW-0238">DNA-binding</keyword>
<reference evidence="6 7" key="1">
    <citation type="submission" date="2017-10" db="EMBL/GenBank/DDBJ databases">
        <title>Effective Description of Clostridium neonatale sp. nov. linked to necrotizing enterocolitis in neonates and a clarification of species assignable to the genus Clostridium (Prazmowski 1880) emend. Lawson and Rainey 2016.</title>
        <authorList>
            <person name="Bernard K."/>
            <person name="Burdz T."/>
            <person name="Wiebe D."/>
            <person name="Balcewich B."/>
            <person name="Alfa M."/>
            <person name="Bernier A.-M."/>
        </authorList>
    </citation>
    <scope>NUCLEOTIDE SEQUENCE [LARGE SCALE GENOMIC DNA]</scope>
    <source>
        <strain evidence="6 7">LCDC99A005</strain>
    </source>
</reference>
<dbReference type="InterPro" id="IPR011006">
    <property type="entry name" value="CheY-like_superfamily"/>
</dbReference>
<dbReference type="Proteomes" id="UP000220840">
    <property type="component" value="Unassembled WGS sequence"/>
</dbReference>
<dbReference type="CDD" id="cd17532">
    <property type="entry name" value="REC_LytTR_AlgR-like"/>
    <property type="match status" value="1"/>
</dbReference>
<dbReference type="SMART" id="SM00850">
    <property type="entry name" value="LytTR"/>
    <property type="match status" value="1"/>
</dbReference>
<evidence type="ECO:0000256" key="1">
    <source>
        <dbReference type="ARBA" id="ARBA00018672"/>
    </source>
</evidence>
<sequence>MKGIIVEDEYLSREELKYFIKNYSGIEIVGEFDDGLDVLKFLQENEVDAIFLDINIPSLDGVFLAKNISKFAVKPYIIFITAYKEHAAEAFEIEAFDYILKPYSEDRIISMLRKLEMNYNLEKNKNNENHTLGKINLWKNEKIIVLDMDEIYYCTAKDGITSVYTKDEEYLVHSSISEFYNSLPKDKFYKCHRSYIVNITKIREIIPWFNNTYNLKLNGIEKEIPVSRSKIKKFKQLMNI</sequence>
<dbReference type="Pfam" id="PF04397">
    <property type="entry name" value="LytTR"/>
    <property type="match status" value="1"/>
</dbReference>
<protein>
    <recommendedName>
        <fullName evidence="1">Stage 0 sporulation protein A homolog</fullName>
    </recommendedName>
</protein>
<evidence type="ECO:0000313" key="7">
    <source>
        <dbReference type="Proteomes" id="UP000220840"/>
    </source>
</evidence>
<comment type="caution">
    <text evidence="6">The sequence shown here is derived from an EMBL/GenBank/DDBJ whole genome shotgun (WGS) entry which is preliminary data.</text>
</comment>